<dbReference type="RefSeq" id="WP_200271403.1">
    <property type="nucleotide sequence ID" value="NZ_JAENIJ010000020.1"/>
</dbReference>
<feature type="signal peptide" evidence="1">
    <location>
        <begin position="1"/>
        <end position="20"/>
    </location>
</feature>
<keyword evidence="1" id="KW-0732">Signal</keyword>
<protein>
    <submittedName>
        <fullName evidence="2">Trypsin-like peptidase domain-containing protein</fullName>
    </submittedName>
</protein>
<reference evidence="2" key="1">
    <citation type="submission" date="2021-01" db="EMBL/GenBank/DDBJ databases">
        <title>Modified the classification status of verrucomicrobia.</title>
        <authorList>
            <person name="Feng X."/>
        </authorList>
    </citation>
    <scope>NUCLEOTIDE SEQUENCE</scope>
    <source>
        <strain evidence="2">KCTC 22041</strain>
    </source>
</reference>
<dbReference type="SUPFAM" id="SSF50494">
    <property type="entry name" value="Trypsin-like serine proteases"/>
    <property type="match status" value="1"/>
</dbReference>
<keyword evidence="3" id="KW-1185">Reference proteome</keyword>
<feature type="chain" id="PRO_5037143802" evidence="1">
    <location>
        <begin position="21"/>
        <end position="257"/>
    </location>
</feature>
<accession>A0A934SBY0</accession>
<dbReference type="InterPro" id="IPR009003">
    <property type="entry name" value="Peptidase_S1_PA"/>
</dbReference>
<gene>
    <name evidence="2" type="ORF">JIN85_13045</name>
</gene>
<evidence type="ECO:0000313" key="2">
    <source>
        <dbReference type="EMBL" id="MBK1883347.1"/>
    </source>
</evidence>
<evidence type="ECO:0000313" key="3">
    <source>
        <dbReference type="Proteomes" id="UP000603141"/>
    </source>
</evidence>
<evidence type="ECO:0000256" key="1">
    <source>
        <dbReference type="SAM" id="SignalP"/>
    </source>
</evidence>
<dbReference type="Proteomes" id="UP000603141">
    <property type="component" value="Unassembled WGS sequence"/>
</dbReference>
<comment type="caution">
    <text evidence="2">The sequence shown here is derived from an EMBL/GenBank/DDBJ whole genome shotgun (WGS) entry which is preliminary data.</text>
</comment>
<dbReference type="EMBL" id="JAENIJ010000020">
    <property type="protein sequence ID" value="MBK1883347.1"/>
    <property type="molecule type" value="Genomic_DNA"/>
</dbReference>
<sequence>MKNLAFLGGVMAVLVSFAQANECAETMMNATFKLFNKDSTATCFLIQDQSQVFIVSAGHTFEKSSGRTSILVLRELDGDKDYERKDVKVQIRSDGKPLWTKNPDYDVAVMPVKLDLPENATLPISSLIEKDLPGFGDDTILLTYPARVEANEAGFPLARRALVASYPAKSLEKQPTFMLDVTSWDGDSGGPVFIDNGQGKPAIYGLVIERINHIENITGERETRRIETAMGLSRAVHASVILQTIRLAQSKGAHKES</sequence>
<proteinExistence type="predicted"/>
<dbReference type="AlphaFoldDB" id="A0A934SBY0"/>
<name>A0A934SBY0_9BACT</name>
<dbReference type="Pfam" id="PF13365">
    <property type="entry name" value="Trypsin_2"/>
    <property type="match status" value="1"/>
</dbReference>
<organism evidence="2 3">
    <name type="scientific">Luteolibacter pohnpeiensis</name>
    <dbReference type="NCBI Taxonomy" id="454153"/>
    <lineage>
        <taxon>Bacteria</taxon>
        <taxon>Pseudomonadati</taxon>
        <taxon>Verrucomicrobiota</taxon>
        <taxon>Verrucomicrobiia</taxon>
        <taxon>Verrucomicrobiales</taxon>
        <taxon>Verrucomicrobiaceae</taxon>
        <taxon>Luteolibacter</taxon>
    </lineage>
</organism>